<evidence type="ECO:0000313" key="2">
    <source>
        <dbReference type="EMBL" id="MRJ96379.1"/>
    </source>
</evidence>
<gene>
    <name evidence="3" type="ORF">FME62_12460</name>
    <name evidence="2" type="ORF">GJJ01_10465</name>
    <name evidence="4" type="ORF">NCTC13443_04883</name>
    <name evidence="1" type="ORF">Q6294_17900</name>
</gene>
<dbReference type="Proteomes" id="UP000468995">
    <property type="component" value="Unassembled WGS sequence"/>
</dbReference>
<sequence>MQTIIQIEPNEWVSEDLLMAVTGMKRGTITRARKSSWLLGREYKHVSPEGEPKPTSECMYNRKAVDAWIQAQKQPLGDRAV</sequence>
<reference evidence="4 5" key="1">
    <citation type="submission" date="2018-06" db="EMBL/GenBank/DDBJ databases">
        <authorList>
            <consortium name="Pathogen Informatics"/>
            <person name="Doyle S."/>
        </authorList>
    </citation>
    <scope>NUCLEOTIDE SEQUENCE [LARGE SCALE GENOMIC DNA]</scope>
    <source>
        <strain evidence="4 5">NCTC13443</strain>
    </source>
</reference>
<evidence type="ECO:0000313" key="4">
    <source>
        <dbReference type="EMBL" id="STT04796.1"/>
    </source>
</evidence>
<evidence type="ECO:0000313" key="1">
    <source>
        <dbReference type="EMBL" id="MDP0968895.1"/>
    </source>
</evidence>
<accession>A0A2P0B7R1</accession>
<dbReference type="InterPro" id="IPR009634">
    <property type="entry name" value="Put_exci"/>
</dbReference>
<dbReference type="InterPro" id="IPR038146">
    <property type="entry name" value="933W_put_Xis_sf"/>
</dbReference>
<proteinExistence type="predicted"/>
<reference evidence="2 6" key="3">
    <citation type="submission" date="2019-11" db="EMBL/GenBank/DDBJ databases">
        <title>Molecular typing, antibiotic resistance determination and virulence profiling for 36 multidrug-resistant clinical Klebsiella pneumoniae isolates using second- and third-generation sequencing.</title>
        <authorList>
            <person name="Shelenkov A."/>
            <person name="Mikhaylova Y."/>
            <person name="Yanushevich Y."/>
            <person name="Samoilov A."/>
            <person name="Petrova L."/>
            <person name="Fomina V."/>
            <person name="Gusarov V."/>
            <person name="Zamyatin M."/>
            <person name="Shagin D."/>
        </authorList>
    </citation>
    <scope>NUCLEOTIDE SEQUENCE [LARGE SCALE GENOMIC DNA]</scope>
    <source>
        <strain evidence="2 6">CriePir226</strain>
    </source>
</reference>
<dbReference type="Proteomes" id="UP001244490">
    <property type="component" value="Unassembled WGS sequence"/>
</dbReference>
<dbReference type="RefSeq" id="WP_023283988.1">
    <property type="nucleotide sequence ID" value="NZ_AP018750.1"/>
</dbReference>
<dbReference type="EMBL" id="UGKT01000001">
    <property type="protein sequence ID" value="STT04796.1"/>
    <property type="molecule type" value="Genomic_DNA"/>
</dbReference>
<evidence type="ECO:0000313" key="5">
    <source>
        <dbReference type="Proteomes" id="UP000255518"/>
    </source>
</evidence>
<evidence type="ECO:0000313" key="6">
    <source>
        <dbReference type="Proteomes" id="UP000441029"/>
    </source>
</evidence>
<dbReference type="AlphaFoldDB" id="A0A2P0B7R1"/>
<dbReference type="EMBL" id="VINI01000008">
    <property type="protein sequence ID" value="MSS31583.1"/>
    <property type="molecule type" value="Genomic_DNA"/>
</dbReference>
<dbReference type="Pfam" id="PF06806">
    <property type="entry name" value="DUF1233"/>
    <property type="match status" value="1"/>
</dbReference>
<organism evidence="4 5">
    <name type="scientific">Klebsiella pneumoniae</name>
    <dbReference type="NCBI Taxonomy" id="573"/>
    <lineage>
        <taxon>Bacteria</taxon>
        <taxon>Pseudomonadati</taxon>
        <taxon>Pseudomonadota</taxon>
        <taxon>Gammaproteobacteria</taxon>
        <taxon>Enterobacterales</taxon>
        <taxon>Enterobacteriaceae</taxon>
        <taxon>Klebsiella/Raoultella group</taxon>
        <taxon>Klebsiella</taxon>
        <taxon>Klebsiella pneumoniae complex</taxon>
    </lineage>
</organism>
<dbReference type="EMBL" id="WJVL01000006">
    <property type="protein sequence ID" value="MRJ96379.1"/>
    <property type="molecule type" value="Genomic_DNA"/>
</dbReference>
<dbReference type="Proteomes" id="UP000255518">
    <property type="component" value="Unassembled WGS sequence"/>
</dbReference>
<evidence type="ECO:0000313" key="7">
    <source>
        <dbReference type="Proteomes" id="UP000468995"/>
    </source>
</evidence>
<reference evidence="3 7" key="2">
    <citation type="submission" date="2019-07" db="EMBL/GenBank/DDBJ databases">
        <title>Genome sequence of OXA-232-producing Klebsiella pneumoniae ST23 from septicemic neonate.</title>
        <authorList>
            <person name="Mukherjee S."/>
            <person name="Naha S."/>
            <person name="Bhadury P."/>
            <person name="Basu S."/>
        </authorList>
    </citation>
    <scope>NUCLEOTIDE SEQUENCE [LARGE SCALE GENOMIC DNA]</scope>
    <source>
        <strain evidence="3 7">EN5275</strain>
    </source>
</reference>
<name>A0A2P0B7R1_KLEPN</name>
<reference evidence="1" key="4">
    <citation type="submission" date="2023-07" db="EMBL/GenBank/DDBJ databases">
        <authorList>
            <person name="Peng Z."/>
        </authorList>
    </citation>
    <scope>NUCLEOTIDE SEQUENCE</scope>
    <source>
        <strain evidence="1">KP219</strain>
    </source>
</reference>
<dbReference type="Gene3D" id="1.10.1660.60">
    <property type="entry name" value="Putative excisionased domain DUF1233"/>
    <property type="match status" value="1"/>
</dbReference>
<protein>
    <submittedName>
        <fullName evidence="1 2">Excisionase</fullName>
    </submittedName>
    <submittedName>
        <fullName evidence="4">Putative excisionase</fullName>
    </submittedName>
</protein>
<evidence type="ECO:0000313" key="3">
    <source>
        <dbReference type="EMBL" id="MSS31583.1"/>
    </source>
</evidence>
<dbReference type="EMBL" id="JAUUIA010000015">
    <property type="protein sequence ID" value="MDP0968895.1"/>
    <property type="molecule type" value="Genomic_DNA"/>
</dbReference>
<dbReference type="Proteomes" id="UP000441029">
    <property type="component" value="Unassembled WGS sequence"/>
</dbReference>